<evidence type="ECO:0000313" key="2">
    <source>
        <dbReference type="Proteomes" id="UP000006643"/>
    </source>
</evidence>
<dbReference type="RefSeq" id="XP_002897248.1">
    <property type="nucleotide sequence ID" value="XM_002897202.1"/>
</dbReference>
<dbReference type="GeneID" id="9469211"/>
<protein>
    <submittedName>
        <fullName evidence="1">Uncharacterized protein</fullName>
    </submittedName>
</protein>
<dbReference type="Proteomes" id="UP000006643">
    <property type="component" value="Unassembled WGS sequence"/>
</dbReference>
<evidence type="ECO:0000313" key="1">
    <source>
        <dbReference type="EMBL" id="EEY65385.1"/>
    </source>
</evidence>
<reference evidence="2" key="1">
    <citation type="journal article" date="2009" name="Nature">
        <title>Genome sequence and analysis of the Irish potato famine pathogen Phytophthora infestans.</title>
        <authorList>
            <consortium name="The Broad Institute Genome Sequencing Platform"/>
            <person name="Haas B.J."/>
            <person name="Kamoun S."/>
            <person name="Zody M.C."/>
            <person name="Jiang R.H."/>
            <person name="Handsaker R.E."/>
            <person name="Cano L.M."/>
            <person name="Grabherr M."/>
            <person name="Kodira C.D."/>
            <person name="Raffaele S."/>
            <person name="Torto-Alalibo T."/>
            <person name="Bozkurt T.O."/>
            <person name="Ah-Fong A.M."/>
            <person name="Alvarado L."/>
            <person name="Anderson V.L."/>
            <person name="Armstrong M.R."/>
            <person name="Avrova A."/>
            <person name="Baxter L."/>
            <person name="Beynon J."/>
            <person name="Boevink P.C."/>
            <person name="Bollmann S.R."/>
            <person name="Bos J.I."/>
            <person name="Bulone V."/>
            <person name="Cai G."/>
            <person name="Cakir C."/>
            <person name="Carrington J.C."/>
            <person name="Chawner M."/>
            <person name="Conti L."/>
            <person name="Costanzo S."/>
            <person name="Ewan R."/>
            <person name="Fahlgren N."/>
            <person name="Fischbach M.A."/>
            <person name="Fugelstad J."/>
            <person name="Gilroy E.M."/>
            <person name="Gnerre S."/>
            <person name="Green P.J."/>
            <person name="Grenville-Briggs L.J."/>
            <person name="Griffith J."/>
            <person name="Grunwald N.J."/>
            <person name="Horn K."/>
            <person name="Horner N.R."/>
            <person name="Hu C.H."/>
            <person name="Huitema E."/>
            <person name="Jeong D.H."/>
            <person name="Jones A.M."/>
            <person name="Jones J.D."/>
            <person name="Jones R.W."/>
            <person name="Karlsson E.K."/>
            <person name="Kunjeti S.G."/>
            <person name="Lamour K."/>
            <person name="Liu Z."/>
            <person name="Ma L."/>
            <person name="Maclean D."/>
            <person name="Chibucos M.C."/>
            <person name="McDonald H."/>
            <person name="McWalters J."/>
            <person name="Meijer H.J."/>
            <person name="Morgan W."/>
            <person name="Morris P.F."/>
            <person name="Munro C.A."/>
            <person name="O'Neill K."/>
            <person name="Ospina-Giraldo M."/>
            <person name="Pinzon A."/>
            <person name="Pritchard L."/>
            <person name="Ramsahoye B."/>
            <person name="Ren Q."/>
            <person name="Restrepo S."/>
            <person name="Roy S."/>
            <person name="Sadanandom A."/>
            <person name="Savidor A."/>
            <person name="Schornack S."/>
            <person name="Schwartz D.C."/>
            <person name="Schumann U.D."/>
            <person name="Schwessinger B."/>
            <person name="Seyer L."/>
            <person name="Sharpe T."/>
            <person name="Silvar C."/>
            <person name="Song J."/>
            <person name="Studholme D.J."/>
            <person name="Sykes S."/>
            <person name="Thines M."/>
            <person name="van de Vondervoort P.J."/>
            <person name="Phuntumart V."/>
            <person name="Wawra S."/>
            <person name="Weide R."/>
            <person name="Win J."/>
            <person name="Young C."/>
            <person name="Zhou S."/>
            <person name="Fry W."/>
            <person name="Meyers B.C."/>
            <person name="van West P."/>
            <person name="Ristaino J."/>
            <person name="Govers F."/>
            <person name="Birch P.R."/>
            <person name="Whisson S.C."/>
            <person name="Judelson H.S."/>
            <person name="Nusbaum C."/>
        </authorList>
    </citation>
    <scope>NUCLEOTIDE SEQUENCE [LARGE SCALE GENOMIC DNA]</scope>
    <source>
        <strain evidence="2">T30-4</strain>
    </source>
</reference>
<dbReference type="AlphaFoldDB" id="D0NUN9"/>
<dbReference type="HOGENOM" id="CLU_2710195_0_0_1"/>
<name>D0NUN9_PHYIT</name>
<accession>D0NUN9</accession>
<keyword evidence="2" id="KW-1185">Reference proteome</keyword>
<gene>
    <name evidence="1" type="ORF">PITG_17044</name>
</gene>
<dbReference type="InParanoid" id="D0NUN9"/>
<organism evidence="1 2">
    <name type="scientific">Phytophthora infestans (strain T30-4)</name>
    <name type="common">Potato late blight agent</name>
    <dbReference type="NCBI Taxonomy" id="403677"/>
    <lineage>
        <taxon>Eukaryota</taxon>
        <taxon>Sar</taxon>
        <taxon>Stramenopiles</taxon>
        <taxon>Oomycota</taxon>
        <taxon>Peronosporomycetes</taxon>
        <taxon>Peronosporales</taxon>
        <taxon>Peronosporaceae</taxon>
        <taxon>Phytophthora</taxon>
    </lineage>
</organism>
<dbReference type="EMBL" id="DS028164">
    <property type="protein sequence ID" value="EEY65385.1"/>
    <property type="molecule type" value="Genomic_DNA"/>
</dbReference>
<dbReference type="KEGG" id="pif:PITG_17044"/>
<proteinExistence type="predicted"/>
<dbReference type="VEuPathDB" id="FungiDB:PITG_17044"/>
<sequence length="73" mass="8238">MQQLFGPFLVLGSPQKSCTREPELRPPEHTTSDLPMAPAIFRFVPCLAEINCFAFTLQPAVQVRDVLHQPKMD</sequence>